<dbReference type="PANTHER" id="PTHR43179:SF12">
    <property type="entry name" value="GALACTOFURANOSYLTRANSFERASE GLFT2"/>
    <property type="match status" value="1"/>
</dbReference>
<keyword evidence="2 5" id="KW-0328">Glycosyltransferase</keyword>
<evidence type="ECO:0000256" key="2">
    <source>
        <dbReference type="ARBA" id="ARBA00022676"/>
    </source>
</evidence>
<evidence type="ECO:0000259" key="4">
    <source>
        <dbReference type="Pfam" id="PF00535"/>
    </source>
</evidence>
<comment type="similarity">
    <text evidence="1">Belongs to the glycosyltransferase 2 family.</text>
</comment>
<keyword evidence="6" id="KW-1185">Reference proteome</keyword>
<sequence length="333" mass="37681">MQKAAIVILNYNGEAMLRRFLPSVLKHSTFEVIVADNASTDHSVVFLEQHFPEVLIISLKENTGFAGGYNEALKAIRGKYEYYILLNSDVEINTAWDHILIDYLDSNPGIVAVQPKITSIQNQGYFDHAGAGGGFLDSLGYPYCRGRIFDTVEEDLGQYDDVIDVDWTSGACMAVRSRDFHDFGGFDDRFFAHMEEIDLCWRFRSAGFGLKYVGTAAVQHLGGATLSRANPKKTYLNFRNSLLMLHKNLRGNGFAVKYMLRILLDLLAAAVFVLRGQKNDAKAIVQAHKDFRRMKKIDFSNSMALNLPSKSNHKVKSILWHYYIGKKRKFSEI</sequence>
<dbReference type="CDD" id="cd04186">
    <property type="entry name" value="GT_2_like_c"/>
    <property type="match status" value="1"/>
</dbReference>
<feature type="domain" description="Glycosyltransferase 2-like" evidence="4">
    <location>
        <begin position="6"/>
        <end position="125"/>
    </location>
</feature>
<name>A0ABW4VR77_9BACT</name>
<evidence type="ECO:0000256" key="3">
    <source>
        <dbReference type="ARBA" id="ARBA00022679"/>
    </source>
</evidence>
<gene>
    <name evidence="5" type="ORF">ACFSKL_20865</name>
</gene>
<dbReference type="GO" id="GO:0016757">
    <property type="term" value="F:glycosyltransferase activity"/>
    <property type="evidence" value="ECO:0007669"/>
    <property type="project" value="UniProtKB-KW"/>
</dbReference>
<reference evidence="6" key="1">
    <citation type="journal article" date="2019" name="Int. J. Syst. Evol. Microbiol.">
        <title>The Global Catalogue of Microorganisms (GCM) 10K type strain sequencing project: providing services to taxonomists for standard genome sequencing and annotation.</title>
        <authorList>
            <consortium name="The Broad Institute Genomics Platform"/>
            <consortium name="The Broad Institute Genome Sequencing Center for Infectious Disease"/>
            <person name="Wu L."/>
            <person name="Ma J."/>
        </authorList>
    </citation>
    <scope>NUCLEOTIDE SEQUENCE [LARGE SCALE GENOMIC DNA]</scope>
    <source>
        <strain evidence="6">CGMCC 1.15180</strain>
    </source>
</reference>
<dbReference type="Gene3D" id="3.90.550.10">
    <property type="entry name" value="Spore Coat Polysaccharide Biosynthesis Protein SpsA, Chain A"/>
    <property type="match status" value="1"/>
</dbReference>
<dbReference type="Pfam" id="PF00535">
    <property type="entry name" value="Glycos_transf_2"/>
    <property type="match status" value="1"/>
</dbReference>
<evidence type="ECO:0000313" key="6">
    <source>
        <dbReference type="Proteomes" id="UP001597361"/>
    </source>
</evidence>
<accession>A0ABW4VR77</accession>
<evidence type="ECO:0000313" key="5">
    <source>
        <dbReference type="EMBL" id="MFD2037262.1"/>
    </source>
</evidence>
<keyword evidence="3 5" id="KW-0808">Transferase</keyword>
<evidence type="ECO:0000256" key="1">
    <source>
        <dbReference type="ARBA" id="ARBA00006739"/>
    </source>
</evidence>
<organism evidence="5 6">
    <name type="scientific">Belliella marina</name>
    <dbReference type="NCBI Taxonomy" id="1644146"/>
    <lineage>
        <taxon>Bacteria</taxon>
        <taxon>Pseudomonadati</taxon>
        <taxon>Bacteroidota</taxon>
        <taxon>Cytophagia</taxon>
        <taxon>Cytophagales</taxon>
        <taxon>Cyclobacteriaceae</taxon>
        <taxon>Belliella</taxon>
    </lineage>
</organism>
<dbReference type="EMBL" id="JBHUHR010000046">
    <property type="protein sequence ID" value="MFD2037262.1"/>
    <property type="molecule type" value="Genomic_DNA"/>
</dbReference>
<protein>
    <submittedName>
        <fullName evidence="5">Glycosyltransferase family 2 protein</fullName>
        <ecNumber evidence="5">2.4.-.-</ecNumber>
    </submittedName>
</protein>
<dbReference type="RefSeq" id="WP_376888987.1">
    <property type="nucleotide sequence ID" value="NZ_JBHUHR010000046.1"/>
</dbReference>
<comment type="caution">
    <text evidence="5">The sequence shown here is derived from an EMBL/GenBank/DDBJ whole genome shotgun (WGS) entry which is preliminary data.</text>
</comment>
<dbReference type="PANTHER" id="PTHR43179">
    <property type="entry name" value="RHAMNOSYLTRANSFERASE WBBL"/>
    <property type="match status" value="1"/>
</dbReference>
<dbReference type="InterPro" id="IPR029044">
    <property type="entry name" value="Nucleotide-diphossugar_trans"/>
</dbReference>
<dbReference type="Proteomes" id="UP001597361">
    <property type="component" value="Unassembled WGS sequence"/>
</dbReference>
<dbReference type="InterPro" id="IPR001173">
    <property type="entry name" value="Glyco_trans_2-like"/>
</dbReference>
<dbReference type="SUPFAM" id="SSF53448">
    <property type="entry name" value="Nucleotide-diphospho-sugar transferases"/>
    <property type="match status" value="1"/>
</dbReference>
<proteinExistence type="inferred from homology"/>
<dbReference type="EC" id="2.4.-.-" evidence="5"/>